<evidence type="ECO:0000256" key="17">
    <source>
        <dbReference type="ARBA" id="ARBA00048431"/>
    </source>
</evidence>
<evidence type="ECO:0000256" key="2">
    <source>
        <dbReference type="ARBA" id="ARBA00004541"/>
    </source>
</evidence>
<evidence type="ECO:0000256" key="7">
    <source>
        <dbReference type="ARBA" id="ARBA00022833"/>
    </source>
</evidence>
<comment type="cofactor">
    <cofactor evidence="1">
        <name>Cu(2+)</name>
        <dbReference type="ChEBI" id="CHEBI:29036"/>
    </cofactor>
</comment>
<reference evidence="21 22" key="1">
    <citation type="submission" date="2024-08" db="EMBL/GenBank/DDBJ databases">
        <authorList>
            <person name="Cucini C."/>
            <person name="Frati F."/>
        </authorList>
    </citation>
    <scope>NUCLEOTIDE SEQUENCE [LARGE SCALE GENOMIC DNA]</scope>
</reference>
<dbReference type="InterPro" id="IPR000323">
    <property type="entry name" value="Cu2_ascorb_mOase_N"/>
</dbReference>
<dbReference type="PANTHER" id="PTHR10680:SF14">
    <property type="entry name" value="PEPTIDYL-GLYCINE ALPHA-AMIDATING MONOOXYGENASE"/>
    <property type="match status" value="1"/>
</dbReference>
<accession>A0ABP1S583</accession>
<dbReference type="PANTHER" id="PTHR10680">
    <property type="entry name" value="PEPTIDYL-GLYCINE ALPHA-AMIDATING MONOOXYGENASE"/>
    <property type="match status" value="1"/>
</dbReference>
<dbReference type="InterPro" id="IPR020611">
    <property type="entry name" value="Cu2_ascorb_mOase_CS-1"/>
</dbReference>
<dbReference type="SUPFAM" id="SSF49742">
    <property type="entry name" value="PHM/PNGase F"/>
    <property type="match status" value="2"/>
</dbReference>
<dbReference type="InterPro" id="IPR036939">
    <property type="entry name" value="Cu2_ascorb_mOase_N_sf"/>
</dbReference>
<keyword evidence="7" id="KW-0862">Zinc</keyword>
<dbReference type="Pfam" id="PF03712">
    <property type="entry name" value="Cu2_monoox_C"/>
    <property type="match status" value="1"/>
</dbReference>
<dbReference type="EC" id="1.14.17.3" evidence="3"/>
<evidence type="ECO:0000256" key="9">
    <source>
        <dbReference type="ARBA" id="ARBA00023002"/>
    </source>
</evidence>
<evidence type="ECO:0000256" key="12">
    <source>
        <dbReference type="ARBA" id="ARBA00023136"/>
    </source>
</evidence>
<dbReference type="InterPro" id="IPR008977">
    <property type="entry name" value="PHM/PNGase_F_dom_sf"/>
</dbReference>
<dbReference type="Proteomes" id="UP001642540">
    <property type="component" value="Unassembled WGS sequence"/>
</dbReference>
<evidence type="ECO:0000256" key="5">
    <source>
        <dbReference type="ARBA" id="ARBA00022723"/>
    </source>
</evidence>
<evidence type="ECO:0000313" key="22">
    <source>
        <dbReference type="Proteomes" id="UP001642540"/>
    </source>
</evidence>
<keyword evidence="15" id="KW-0968">Cytoplasmic vesicle</keyword>
<keyword evidence="4" id="KW-0812">Transmembrane</keyword>
<dbReference type="Gene3D" id="2.60.120.310">
    <property type="entry name" value="Copper type II, ascorbate-dependent monooxygenase, N-terminal domain"/>
    <property type="match status" value="1"/>
</dbReference>
<keyword evidence="11" id="KW-0503">Monooxygenase</keyword>
<protein>
    <recommendedName>
        <fullName evidence="3">peptidylglycine monooxygenase</fullName>
        <ecNumber evidence="3">1.14.17.3</ecNumber>
    </recommendedName>
</protein>
<proteinExistence type="predicted"/>
<keyword evidence="9" id="KW-0560">Oxidoreductase</keyword>
<dbReference type="EMBL" id="CAXLJM020000160">
    <property type="protein sequence ID" value="CAL8143718.1"/>
    <property type="molecule type" value="Genomic_DNA"/>
</dbReference>
<evidence type="ECO:0000256" key="4">
    <source>
        <dbReference type="ARBA" id="ARBA00022692"/>
    </source>
</evidence>
<keyword evidence="13" id="KW-1015">Disulfide bond</keyword>
<evidence type="ECO:0000256" key="8">
    <source>
        <dbReference type="ARBA" id="ARBA00022989"/>
    </source>
</evidence>
<evidence type="ECO:0000256" key="1">
    <source>
        <dbReference type="ARBA" id="ARBA00001973"/>
    </source>
</evidence>
<keyword evidence="8" id="KW-1133">Transmembrane helix</keyword>
<keyword evidence="10" id="KW-0186">Copper</keyword>
<feature type="domain" description="Copper type II ascorbate-dependent monooxygenase C-terminal" evidence="20">
    <location>
        <begin position="186"/>
        <end position="333"/>
    </location>
</feature>
<evidence type="ECO:0000256" key="14">
    <source>
        <dbReference type="ARBA" id="ARBA00023180"/>
    </source>
</evidence>
<dbReference type="InterPro" id="IPR024548">
    <property type="entry name" value="Cu2_monoox_C"/>
</dbReference>
<organism evidence="21 22">
    <name type="scientific">Orchesella dallaii</name>
    <dbReference type="NCBI Taxonomy" id="48710"/>
    <lineage>
        <taxon>Eukaryota</taxon>
        <taxon>Metazoa</taxon>
        <taxon>Ecdysozoa</taxon>
        <taxon>Arthropoda</taxon>
        <taxon>Hexapoda</taxon>
        <taxon>Collembola</taxon>
        <taxon>Entomobryomorpha</taxon>
        <taxon>Entomobryoidea</taxon>
        <taxon>Orchesellidae</taxon>
        <taxon>Orchesellinae</taxon>
        <taxon>Orchesella</taxon>
    </lineage>
</organism>
<keyword evidence="6 18" id="KW-0732">Signal</keyword>
<dbReference type="PROSITE" id="PS00084">
    <property type="entry name" value="CU2_MONOOXYGENASE_1"/>
    <property type="match status" value="1"/>
</dbReference>
<keyword evidence="14" id="KW-0325">Glycoprotein</keyword>
<evidence type="ECO:0000256" key="16">
    <source>
        <dbReference type="ARBA" id="ARBA00037847"/>
    </source>
</evidence>
<keyword evidence="22" id="KW-1185">Reference proteome</keyword>
<feature type="chain" id="PRO_5046491932" description="peptidylglycine monooxygenase" evidence="18">
    <location>
        <begin position="32"/>
        <end position="350"/>
    </location>
</feature>
<keyword evidence="12" id="KW-0472">Membrane</keyword>
<evidence type="ECO:0000256" key="18">
    <source>
        <dbReference type="SAM" id="SignalP"/>
    </source>
</evidence>
<dbReference type="Pfam" id="PF01082">
    <property type="entry name" value="Cu2_monooxygen"/>
    <property type="match status" value="1"/>
</dbReference>
<dbReference type="PROSITE" id="PS00085">
    <property type="entry name" value="CU2_MONOOXYGENASE_2"/>
    <property type="match status" value="1"/>
</dbReference>
<feature type="domain" description="Copper type II ascorbate-dependent monooxygenase N-terminal" evidence="19">
    <location>
        <begin position="38"/>
        <end position="162"/>
    </location>
</feature>
<comment type="subcellular location">
    <subcellularLocation>
        <location evidence="2">Cytoplasmic vesicle</location>
    </subcellularLocation>
    <subcellularLocation>
        <location evidence="16">Endomembrane system</location>
        <topology evidence="16">Single-pass membrane protein</topology>
    </subcellularLocation>
</comment>
<comment type="caution">
    <text evidence="21">The sequence shown here is derived from an EMBL/GenBank/DDBJ whole genome shotgun (WGS) entry which is preliminary data.</text>
</comment>
<evidence type="ECO:0000256" key="6">
    <source>
        <dbReference type="ARBA" id="ARBA00022729"/>
    </source>
</evidence>
<dbReference type="Gene3D" id="2.60.120.230">
    <property type="match status" value="1"/>
</dbReference>
<dbReference type="InterPro" id="IPR014783">
    <property type="entry name" value="Cu2_ascorb_mOase_CS-2"/>
</dbReference>
<name>A0ABP1S583_9HEXA</name>
<evidence type="ECO:0000259" key="19">
    <source>
        <dbReference type="Pfam" id="PF01082"/>
    </source>
</evidence>
<evidence type="ECO:0000256" key="11">
    <source>
        <dbReference type="ARBA" id="ARBA00023033"/>
    </source>
</evidence>
<dbReference type="PRINTS" id="PR00790">
    <property type="entry name" value="PAMONOXGNASE"/>
</dbReference>
<evidence type="ECO:0000313" key="21">
    <source>
        <dbReference type="EMBL" id="CAL8143718.1"/>
    </source>
</evidence>
<evidence type="ECO:0000256" key="15">
    <source>
        <dbReference type="ARBA" id="ARBA00023329"/>
    </source>
</evidence>
<evidence type="ECO:0000256" key="13">
    <source>
        <dbReference type="ARBA" id="ARBA00023157"/>
    </source>
</evidence>
<dbReference type="InterPro" id="IPR014784">
    <property type="entry name" value="Cu2_ascorb_mOase-like_C"/>
</dbReference>
<evidence type="ECO:0000259" key="20">
    <source>
        <dbReference type="Pfam" id="PF03712"/>
    </source>
</evidence>
<evidence type="ECO:0000256" key="10">
    <source>
        <dbReference type="ARBA" id="ARBA00023008"/>
    </source>
</evidence>
<gene>
    <name evidence="21" type="ORF">ODALV1_LOCUS29839</name>
</gene>
<evidence type="ECO:0000256" key="3">
    <source>
        <dbReference type="ARBA" id="ARBA00012689"/>
    </source>
</evidence>
<dbReference type="InterPro" id="IPR000720">
    <property type="entry name" value="PHM/PAL"/>
</dbReference>
<keyword evidence="5" id="KW-0479">Metal-binding</keyword>
<feature type="signal peptide" evidence="18">
    <location>
        <begin position="1"/>
        <end position="31"/>
    </location>
</feature>
<comment type="catalytic activity">
    <reaction evidence="17">
        <text>a [peptide]-C-terminal glycine + 2 L-ascorbate + O2 = a [peptide]-C-terminal (2S)-2-hydroxyglycine + 2 monodehydro-L-ascorbate radical + H2O</text>
        <dbReference type="Rhea" id="RHEA:21452"/>
        <dbReference type="Rhea" id="RHEA-COMP:13486"/>
        <dbReference type="Rhea" id="RHEA-COMP:15321"/>
        <dbReference type="ChEBI" id="CHEBI:15377"/>
        <dbReference type="ChEBI" id="CHEBI:15379"/>
        <dbReference type="ChEBI" id="CHEBI:38290"/>
        <dbReference type="ChEBI" id="CHEBI:59513"/>
        <dbReference type="ChEBI" id="CHEBI:137000"/>
        <dbReference type="ChEBI" id="CHEBI:142768"/>
        <dbReference type="EC" id="1.14.17.3"/>
    </reaction>
</comment>
<sequence>MKSTVVKALSMKLLSWQALLVLLFELSSVLSLQTESYSILMPNVAPKKPETYLCTPVRVDPTTKHYVVGFSPNATMNVAHHMLLFGCTTPGSSEEVWDCGEMATSRQQGLKRASACSKGSQIIYAWARDAPDLALPEDVAFEVGGESKIQYLVLQVHYADVSAFENGHTDESGVALHYTDEPQPKAAGVFLLGTNGYIAGKTTEYMETACGINENKIMHPFAFRTHTHSLGRVVSGYRVRRDHRGVDEWTLIGKKNPMKPQMFYPVSNNLTVVKGDVLAARCTMVSDRSRITKVGPTNEDEMCNFYVMYWVEGSQPLNQKYCFTMGPPFYYWDRGFPFLNNIPSKDASSI</sequence>